<organism evidence="2 3">
    <name type="scientific">Corallococcus praedator</name>
    <dbReference type="NCBI Taxonomy" id="2316724"/>
    <lineage>
        <taxon>Bacteria</taxon>
        <taxon>Pseudomonadati</taxon>
        <taxon>Myxococcota</taxon>
        <taxon>Myxococcia</taxon>
        <taxon>Myxococcales</taxon>
        <taxon>Cystobacterineae</taxon>
        <taxon>Myxococcaceae</taxon>
        <taxon>Corallococcus</taxon>
    </lineage>
</organism>
<keyword evidence="1" id="KW-0732">Signal</keyword>
<evidence type="ECO:0008006" key="4">
    <source>
        <dbReference type="Google" id="ProtNLM"/>
    </source>
</evidence>
<protein>
    <recommendedName>
        <fullName evidence="4">Lipoprotein</fullName>
    </recommendedName>
</protein>
<sequence length="464" mass="50469">MRRSLSLWCVLVLFLGLRAESGAAEFQAVVRDEAVQSQELSRSLLAAGLPGLTAKREPLGGGLAHYIWKVRVGTGRYDVVAVHRVVRESRPWFPARSSRAVFMVHGDLWAFVPAFLTNTRVNTMPANQSLAAFLASNDVDVWGLDLRWVGVPEAETDFRFMANWKLDTHVEDLGTGLSLANAVRRLSGGGNGDRMFLLGWSRGATIGYAYLDAESQRPRSQRKVDGFIPMDMPVRFAPDAVQQRQWACDRYAALSAARKGRTEGGLLGPAPGVGVQLIGQLADDAPNAPSPLAPSGLASPLLPTNRQFAVIAAGATGALFPNPIMPLTPGYHLAASLPDTAGLPFQTAFTPEPALFDYLQLAVPYQSLNEVVETEAQLCGLDVPYDDHLKDVKVPVLYVGAAGGVGRYGEYSVRLLGSTDVTVHTVRNRPESERALDYGHADLFLARDARARVWTPMLQWMQAH</sequence>
<name>A0ABX9QPS5_9BACT</name>
<reference evidence="2 3" key="1">
    <citation type="submission" date="2018-09" db="EMBL/GenBank/DDBJ databases">
        <authorList>
            <person name="Livingstone P.G."/>
            <person name="Whitworth D.E."/>
        </authorList>
    </citation>
    <scope>NUCLEOTIDE SEQUENCE [LARGE SCALE GENOMIC DNA]</scope>
    <source>
        <strain evidence="2 3">CA031B</strain>
    </source>
</reference>
<comment type="caution">
    <text evidence="2">The sequence shown here is derived from an EMBL/GenBank/DDBJ whole genome shotgun (WGS) entry which is preliminary data.</text>
</comment>
<dbReference type="EMBL" id="RAWI01000042">
    <property type="protein sequence ID" value="RKI13024.1"/>
    <property type="molecule type" value="Genomic_DNA"/>
</dbReference>
<evidence type="ECO:0000256" key="1">
    <source>
        <dbReference type="SAM" id="SignalP"/>
    </source>
</evidence>
<dbReference type="Proteomes" id="UP000278907">
    <property type="component" value="Unassembled WGS sequence"/>
</dbReference>
<dbReference type="SUPFAM" id="SSF53474">
    <property type="entry name" value="alpha/beta-Hydrolases"/>
    <property type="match status" value="1"/>
</dbReference>
<feature type="chain" id="PRO_5046445485" description="Lipoprotein" evidence="1">
    <location>
        <begin position="24"/>
        <end position="464"/>
    </location>
</feature>
<evidence type="ECO:0000313" key="3">
    <source>
        <dbReference type="Proteomes" id="UP000278907"/>
    </source>
</evidence>
<keyword evidence="3" id="KW-1185">Reference proteome</keyword>
<dbReference type="InterPro" id="IPR029058">
    <property type="entry name" value="AB_hydrolase_fold"/>
</dbReference>
<feature type="signal peptide" evidence="1">
    <location>
        <begin position="1"/>
        <end position="23"/>
    </location>
</feature>
<evidence type="ECO:0000313" key="2">
    <source>
        <dbReference type="EMBL" id="RKI13024.1"/>
    </source>
</evidence>
<dbReference type="Gene3D" id="3.40.50.1820">
    <property type="entry name" value="alpha/beta hydrolase"/>
    <property type="match status" value="1"/>
</dbReference>
<proteinExistence type="predicted"/>
<accession>A0ABX9QPS5</accession>
<gene>
    <name evidence="2" type="ORF">D7Y13_08355</name>
</gene>